<dbReference type="SMART" id="SM00267">
    <property type="entry name" value="GGDEF"/>
    <property type="match status" value="1"/>
</dbReference>
<keyword evidence="2" id="KW-1133">Transmembrane helix</keyword>
<dbReference type="PANTHER" id="PTHR45138">
    <property type="entry name" value="REGULATORY COMPONENTS OF SENSORY TRANSDUCTION SYSTEM"/>
    <property type="match status" value="1"/>
</dbReference>
<keyword evidence="4" id="KW-0808">Transferase</keyword>
<feature type="domain" description="GGDEF" evidence="3">
    <location>
        <begin position="400"/>
        <end position="462"/>
    </location>
</feature>
<feature type="transmembrane region" description="Helical" evidence="2">
    <location>
        <begin position="226"/>
        <end position="247"/>
    </location>
</feature>
<evidence type="ECO:0000259" key="3">
    <source>
        <dbReference type="PROSITE" id="PS50887"/>
    </source>
</evidence>
<feature type="transmembrane region" description="Helical" evidence="2">
    <location>
        <begin position="194"/>
        <end position="214"/>
    </location>
</feature>
<feature type="transmembrane region" description="Helical" evidence="2">
    <location>
        <begin position="27"/>
        <end position="47"/>
    </location>
</feature>
<dbReference type="NCBIfam" id="TIGR00254">
    <property type="entry name" value="GGDEF"/>
    <property type="match status" value="2"/>
</dbReference>
<dbReference type="InterPro" id="IPR050469">
    <property type="entry name" value="Diguanylate_Cyclase"/>
</dbReference>
<feature type="transmembrane region" description="Helical" evidence="2">
    <location>
        <begin position="333"/>
        <end position="352"/>
    </location>
</feature>
<evidence type="ECO:0000256" key="1">
    <source>
        <dbReference type="SAM" id="MobiDB-lite"/>
    </source>
</evidence>
<dbReference type="InterPro" id="IPR029787">
    <property type="entry name" value="Nucleotide_cyclase"/>
</dbReference>
<reference evidence="4 5" key="1">
    <citation type="journal article" date="2023" name="Virus Evol.">
        <title>Computational host range prediction-The good, the bad, and the ugly.</title>
        <authorList>
            <person name="Howell A.A."/>
            <person name="Versoza C.J."/>
            <person name="Pfeifer S.P."/>
        </authorList>
    </citation>
    <scope>NUCLEOTIDE SEQUENCE [LARGE SCALE GENOMIC DNA]</scope>
    <source>
        <strain evidence="4 5">1610/1b</strain>
    </source>
</reference>
<keyword evidence="2" id="KW-0472">Membrane</keyword>
<name>A0ABZ2TWU6_9ACTN</name>
<dbReference type="Proteomes" id="UP001479933">
    <property type="component" value="Chromosome"/>
</dbReference>
<dbReference type="GO" id="GO:0052621">
    <property type="term" value="F:diguanylate cyclase activity"/>
    <property type="evidence" value="ECO:0007669"/>
    <property type="project" value="UniProtKB-EC"/>
</dbReference>
<dbReference type="Gene3D" id="3.30.70.270">
    <property type="match status" value="2"/>
</dbReference>
<keyword evidence="5" id="KW-1185">Reference proteome</keyword>
<dbReference type="InterPro" id="IPR000160">
    <property type="entry name" value="GGDEF_dom"/>
</dbReference>
<dbReference type="EMBL" id="CP136137">
    <property type="protein sequence ID" value="WYY05925.1"/>
    <property type="molecule type" value="Genomic_DNA"/>
</dbReference>
<accession>A0ABZ2TWU6</accession>
<evidence type="ECO:0000313" key="4">
    <source>
        <dbReference type="EMBL" id="WYY05925.1"/>
    </source>
</evidence>
<feature type="transmembrane region" description="Helical" evidence="2">
    <location>
        <begin position="283"/>
        <end position="301"/>
    </location>
</feature>
<proteinExistence type="predicted"/>
<evidence type="ECO:0000313" key="5">
    <source>
        <dbReference type="Proteomes" id="UP001479933"/>
    </source>
</evidence>
<evidence type="ECO:0000256" key="2">
    <source>
        <dbReference type="SAM" id="Phobius"/>
    </source>
</evidence>
<keyword evidence="4" id="KW-0548">Nucleotidyltransferase</keyword>
<protein>
    <submittedName>
        <fullName evidence="4">Diguanylate cyclase</fullName>
        <ecNumber evidence="4">2.7.7.65</ecNumber>
    </submittedName>
</protein>
<dbReference type="RefSeq" id="WP_066172099.1">
    <property type="nucleotide sequence ID" value="NZ_CP136137.1"/>
</dbReference>
<dbReference type="CDD" id="cd01949">
    <property type="entry name" value="GGDEF"/>
    <property type="match status" value="1"/>
</dbReference>
<feature type="transmembrane region" description="Helical" evidence="2">
    <location>
        <begin position="259"/>
        <end position="277"/>
    </location>
</feature>
<feature type="transmembrane region" description="Helical" evidence="2">
    <location>
        <begin position="308"/>
        <end position="327"/>
    </location>
</feature>
<dbReference type="PROSITE" id="PS50887">
    <property type="entry name" value="GGDEF"/>
    <property type="match status" value="1"/>
</dbReference>
<dbReference type="EC" id="2.7.7.65" evidence="4"/>
<feature type="region of interest" description="Disordered" evidence="1">
    <location>
        <begin position="136"/>
        <end position="158"/>
    </location>
</feature>
<sequence length="462" mass="50509">MLPAVLVGFGVIVTAELLYVPTTSNGLFGLAAGGAILLVPLASSYELERISRSAWRRQQQFDALASTDALTGLPNLRTLRDEFARRLATSPASVSLALFDIDLFKQVNDTRGHQVGDEEFAVVWTETDADRALYRAKSAGRDQTSRSAPSAPDSLETVDLPVTVEPRPRTSTSVLSEPERRGLFRLEYEQSGLGAQRTIMGGLLMVCALLLTFQKDVLQIPDAADLTGRLFLLIGIMPPAAVILVTSLIPRCRRWSSEIYIACVAVIVTAQMVQRVMQLPKGYEVVPLLMPLAVILSMGIVRIRFPLLVTSMTAQITALTVTELVVLPTDSASVIALLTTIVMAAVTLRFAYRVEQIARLDWDRSEVLLRLSHVDALTGLANRRQFDDDLRALLASTNARRRAVVLIDVDHLKQFNDAFGHAAGDMCLRRVGRVISDTVQPRTGCNGPTPPCMKRQPPAAIV</sequence>
<dbReference type="PANTHER" id="PTHR45138:SF9">
    <property type="entry name" value="DIGUANYLATE CYCLASE DGCM-RELATED"/>
    <property type="match status" value="1"/>
</dbReference>
<organism evidence="4 5">
    <name type="scientific">Gordonia hydrophobica</name>
    <dbReference type="NCBI Taxonomy" id="40516"/>
    <lineage>
        <taxon>Bacteria</taxon>
        <taxon>Bacillati</taxon>
        <taxon>Actinomycetota</taxon>
        <taxon>Actinomycetes</taxon>
        <taxon>Mycobacteriales</taxon>
        <taxon>Gordoniaceae</taxon>
        <taxon>Gordonia</taxon>
    </lineage>
</organism>
<gene>
    <name evidence="4" type="ORF">RVF87_12620</name>
</gene>
<keyword evidence="2" id="KW-0812">Transmembrane</keyword>
<dbReference type="SUPFAM" id="SSF55073">
    <property type="entry name" value="Nucleotide cyclase"/>
    <property type="match status" value="2"/>
</dbReference>
<dbReference type="Pfam" id="PF00990">
    <property type="entry name" value="GGDEF"/>
    <property type="match status" value="2"/>
</dbReference>
<dbReference type="InterPro" id="IPR043128">
    <property type="entry name" value="Rev_trsase/Diguanyl_cyclase"/>
</dbReference>